<dbReference type="InterPro" id="IPR016102">
    <property type="entry name" value="Succinyl-CoA_synth-like"/>
</dbReference>
<dbReference type="GO" id="GO:0016874">
    <property type="term" value="F:ligase activity"/>
    <property type="evidence" value="ECO:0007669"/>
    <property type="project" value="UniProtKB-KW"/>
</dbReference>
<dbReference type="Gene3D" id="3.40.50.261">
    <property type="entry name" value="Succinyl-CoA synthetase domains"/>
    <property type="match status" value="2"/>
</dbReference>
<dbReference type="PANTHER" id="PTHR42793">
    <property type="entry name" value="COA BINDING DOMAIN CONTAINING PROTEIN"/>
    <property type="match status" value="1"/>
</dbReference>
<keyword evidence="4" id="KW-1185">Reference proteome</keyword>
<gene>
    <name evidence="3" type="ORF">GBAR_LOCUS22602</name>
</gene>
<feature type="domain" description="Succinyl-CoA synthetase-like flavodoxin" evidence="2">
    <location>
        <begin position="105"/>
        <end position="243"/>
    </location>
</feature>
<dbReference type="Pfam" id="PF13380">
    <property type="entry name" value="CoA_binding_2"/>
    <property type="match status" value="1"/>
</dbReference>
<evidence type="ECO:0000259" key="1">
    <source>
        <dbReference type="Pfam" id="PF13380"/>
    </source>
</evidence>
<reference evidence="3" key="1">
    <citation type="submission" date="2023-03" db="EMBL/GenBank/DDBJ databases">
        <authorList>
            <person name="Steffen K."/>
            <person name="Cardenas P."/>
        </authorList>
    </citation>
    <scope>NUCLEOTIDE SEQUENCE</scope>
</reference>
<organism evidence="3 4">
    <name type="scientific">Geodia barretti</name>
    <name type="common">Barrett's horny sponge</name>
    <dbReference type="NCBI Taxonomy" id="519541"/>
    <lineage>
        <taxon>Eukaryota</taxon>
        <taxon>Metazoa</taxon>
        <taxon>Porifera</taxon>
        <taxon>Demospongiae</taxon>
        <taxon>Heteroscleromorpha</taxon>
        <taxon>Tetractinellida</taxon>
        <taxon>Astrophorina</taxon>
        <taxon>Geodiidae</taxon>
        <taxon>Geodia</taxon>
    </lineage>
</organism>
<protein>
    <submittedName>
        <fullName evidence="3">Acetate--CoA ligase [ADP-forming] I</fullName>
    </submittedName>
</protein>
<dbReference type="Gene3D" id="3.40.50.720">
    <property type="entry name" value="NAD(P)-binding Rossmann-like Domain"/>
    <property type="match status" value="1"/>
</dbReference>
<dbReference type="InterPro" id="IPR003781">
    <property type="entry name" value="CoA-bd"/>
</dbReference>
<dbReference type="InterPro" id="IPR036291">
    <property type="entry name" value="NAD(P)-bd_dom_sf"/>
</dbReference>
<dbReference type="Pfam" id="PF13607">
    <property type="entry name" value="Succ_CoA_lig"/>
    <property type="match status" value="1"/>
</dbReference>
<sequence>MWGVECFPDLRSLPSVPDHLVVMRAAASVPGILREAAAMGTRSATLYATGFSEAGTDAGRALEAELRKAIEDTGLAISGPNCLGNLSARARLLTLPDDRVLELVPGPVAMVGQSGTTTPSIARTLMDRGIDVSYVITSGNEVGLITADYIRYFVTDPAVRLIFCLVEAVRRSEDFLAACRTARDAGKPVVVLKMGVSEGGRRAALSHTGSLAGRVEAFDAVAGPAGVIRVQSADGAVDVIEMLLHASEPRGERVGGLVYSGGVRGLAEDAADRHRVPLPEFAPETRARIRELLGEGQPSAIRWTPTAISTARWKTC</sequence>
<evidence type="ECO:0000313" key="4">
    <source>
        <dbReference type="Proteomes" id="UP001174909"/>
    </source>
</evidence>
<evidence type="ECO:0000259" key="2">
    <source>
        <dbReference type="Pfam" id="PF13607"/>
    </source>
</evidence>
<dbReference type="Proteomes" id="UP001174909">
    <property type="component" value="Unassembled WGS sequence"/>
</dbReference>
<keyword evidence="3" id="KW-0436">Ligase</keyword>
<dbReference type="EMBL" id="CASHTH010003117">
    <property type="protein sequence ID" value="CAI8040579.1"/>
    <property type="molecule type" value="Genomic_DNA"/>
</dbReference>
<dbReference type="SUPFAM" id="SSF52210">
    <property type="entry name" value="Succinyl-CoA synthetase domains"/>
    <property type="match status" value="2"/>
</dbReference>
<dbReference type="AlphaFoldDB" id="A0AA35T3I9"/>
<feature type="domain" description="CoA-binding" evidence="1">
    <location>
        <begin position="2"/>
        <end position="84"/>
    </location>
</feature>
<dbReference type="InterPro" id="IPR032875">
    <property type="entry name" value="Succ_CoA_lig_flav_dom"/>
</dbReference>
<dbReference type="SUPFAM" id="SSF51735">
    <property type="entry name" value="NAD(P)-binding Rossmann-fold domains"/>
    <property type="match status" value="1"/>
</dbReference>
<comment type="caution">
    <text evidence="3">The sequence shown here is derived from an EMBL/GenBank/DDBJ whole genome shotgun (WGS) entry which is preliminary data.</text>
</comment>
<dbReference type="PANTHER" id="PTHR42793:SF1">
    <property type="entry name" value="PEPTIDYL-LYSINE N-ACETYLTRANSFERASE PATZ"/>
    <property type="match status" value="1"/>
</dbReference>
<proteinExistence type="predicted"/>
<name>A0AA35T3I9_GEOBA</name>
<accession>A0AA35T3I9</accession>
<evidence type="ECO:0000313" key="3">
    <source>
        <dbReference type="EMBL" id="CAI8040579.1"/>
    </source>
</evidence>